<evidence type="ECO:0000256" key="1">
    <source>
        <dbReference type="SAM" id="Phobius"/>
    </source>
</evidence>
<organism evidence="2 3">
    <name type="scientific">Actinomadura rugatobispora</name>
    <dbReference type="NCBI Taxonomy" id="1994"/>
    <lineage>
        <taxon>Bacteria</taxon>
        <taxon>Bacillati</taxon>
        <taxon>Actinomycetota</taxon>
        <taxon>Actinomycetes</taxon>
        <taxon>Streptosporangiales</taxon>
        <taxon>Thermomonosporaceae</taxon>
        <taxon>Actinomadura</taxon>
    </lineage>
</organism>
<keyword evidence="1" id="KW-0472">Membrane</keyword>
<gene>
    <name evidence="2" type="ORF">ACFPZN_51505</name>
</gene>
<keyword evidence="3" id="KW-1185">Reference proteome</keyword>
<evidence type="ECO:0008006" key="4">
    <source>
        <dbReference type="Google" id="ProtNLM"/>
    </source>
</evidence>
<feature type="transmembrane region" description="Helical" evidence="1">
    <location>
        <begin position="48"/>
        <end position="67"/>
    </location>
</feature>
<evidence type="ECO:0000313" key="3">
    <source>
        <dbReference type="Proteomes" id="UP001596074"/>
    </source>
</evidence>
<feature type="transmembrane region" description="Helical" evidence="1">
    <location>
        <begin position="232"/>
        <end position="254"/>
    </location>
</feature>
<keyword evidence="1" id="KW-0812">Transmembrane</keyword>
<dbReference type="Proteomes" id="UP001596074">
    <property type="component" value="Unassembled WGS sequence"/>
</dbReference>
<feature type="transmembrane region" description="Helical" evidence="1">
    <location>
        <begin position="121"/>
        <end position="145"/>
    </location>
</feature>
<evidence type="ECO:0000313" key="2">
    <source>
        <dbReference type="EMBL" id="MFC5754101.1"/>
    </source>
</evidence>
<proteinExistence type="predicted"/>
<dbReference type="EMBL" id="JBHSON010000136">
    <property type="protein sequence ID" value="MFC5754101.1"/>
    <property type="molecule type" value="Genomic_DNA"/>
</dbReference>
<sequence>MIALARFQVAGYVRSLRVLQPLVVVLLLLSLVILQGSADDAELAVGTLGDVAAFLFPVWAWTARALLNTQPDEQRCLSALAVRAHRVRATDRTRGATDTAAGADGRAGGIRSRLMAAHSRALAGLIAAYVVNAGIAVLVLVVPVVQAYLAGVGSGAVLNGLGLCLLVALAATVLGAWTSRAIITDPGFSLLALLGGVVAALLLSLSPLSWVAVPMVDWLRAAHDGPAAFTGAFPAIALHLALWILVVGTSYLVASRNRP</sequence>
<feature type="transmembrane region" description="Helical" evidence="1">
    <location>
        <begin position="157"/>
        <end position="178"/>
    </location>
</feature>
<feature type="transmembrane region" description="Helical" evidence="1">
    <location>
        <begin position="190"/>
        <end position="212"/>
    </location>
</feature>
<name>A0ABW1AHQ6_9ACTN</name>
<comment type="caution">
    <text evidence="2">The sequence shown here is derived from an EMBL/GenBank/DDBJ whole genome shotgun (WGS) entry which is preliminary data.</text>
</comment>
<dbReference type="RefSeq" id="WP_378291843.1">
    <property type="nucleotide sequence ID" value="NZ_JBHSON010000136.1"/>
</dbReference>
<reference evidence="3" key="1">
    <citation type="journal article" date="2019" name="Int. J. Syst. Evol. Microbiol.">
        <title>The Global Catalogue of Microorganisms (GCM) 10K type strain sequencing project: providing services to taxonomists for standard genome sequencing and annotation.</title>
        <authorList>
            <consortium name="The Broad Institute Genomics Platform"/>
            <consortium name="The Broad Institute Genome Sequencing Center for Infectious Disease"/>
            <person name="Wu L."/>
            <person name="Ma J."/>
        </authorList>
    </citation>
    <scope>NUCLEOTIDE SEQUENCE [LARGE SCALE GENOMIC DNA]</scope>
    <source>
        <strain evidence="3">KCTC 42087</strain>
    </source>
</reference>
<protein>
    <recommendedName>
        <fullName evidence="4">ABC transporter permease</fullName>
    </recommendedName>
</protein>
<keyword evidence="1" id="KW-1133">Transmembrane helix</keyword>
<accession>A0ABW1AHQ6</accession>